<keyword evidence="3" id="KW-0406">Ion transport</keyword>
<accession>A0ABV3U0P9</accession>
<keyword evidence="4" id="KW-1185">Reference proteome</keyword>
<evidence type="ECO:0000259" key="2">
    <source>
        <dbReference type="Pfam" id="PF07885"/>
    </source>
</evidence>
<dbReference type="Gene3D" id="1.10.287.70">
    <property type="match status" value="1"/>
</dbReference>
<sequence>MFIIICLINMGVISAAVLIHYETLFSLAKLLPRLGNPRHRVLVALVGVLIAHTVEIWIFSVAYYLLNANGSFGELTGNFSNTLLDCAYFSFTVYTSLGFGDIVPLGDLRFLCGLESLIGLVMIAWSASFMYLEMQKNWGDLR</sequence>
<keyword evidence="3" id="KW-0407">Ion channel</keyword>
<evidence type="ECO:0000256" key="1">
    <source>
        <dbReference type="SAM" id="Phobius"/>
    </source>
</evidence>
<keyword evidence="1" id="KW-1133">Transmembrane helix</keyword>
<protein>
    <submittedName>
        <fullName evidence="3">Potassium channel family protein</fullName>
    </submittedName>
</protein>
<dbReference type="EMBL" id="JBFRYB010000002">
    <property type="protein sequence ID" value="MEX1667195.1"/>
    <property type="molecule type" value="Genomic_DNA"/>
</dbReference>
<dbReference type="Proteomes" id="UP001557484">
    <property type="component" value="Unassembled WGS sequence"/>
</dbReference>
<gene>
    <name evidence="3" type="ORF">AB4875_16990</name>
</gene>
<proteinExistence type="predicted"/>
<dbReference type="GO" id="GO:0034220">
    <property type="term" value="P:monoatomic ion transmembrane transport"/>
    <property type="evidence" value="ECO:0007669"/>
    <property type="project" value="UniProtKB-KW"/>
</dbReference>
<feature type="domain" description="Potassium channel" evidence="2">
    <location>
        <begin position="53"/>
        <end position="129"/>
    </location>
</feature>
<dbReference type="InterPro" id="IPR013099">
    <property type="entry name" value="K_chnl_dom"/>
</dbReference>
<comment type="caution">
    <text evidence="3">The sequence shown here is derived from an EMBL/GenBank/DDBJ whole genome shotgun (WGS) entry which is preliminary data.</text>
</comment>
<feature type="transmembrane region" description="Helical" evidence="1">
    <location>
        <begin position="108"/>
        <end position="132"/>
    </location>
</feature>
<evidence type="ECO:0000313" key="4">
    <source>
        <dbReference type="Proteomes" id="UP001557484"/>
    </source>
</evidence>
<keyword evidence="1" id="KW-0812">Transmembrane</keyword>
<name>A0ABV3U0P9_9GAMM</name>
<keyword evidence="3" id="KW-0813">Transport</keyword>
<reference evidence="3 4" key="1">
    <citation type="journal article" date="2011" name="Int. J. Syst. Evol. Microbiol.">
        <title>Zhongshania antarctica gen. nov., sp. nov. and Zhongshania guokunii sp. nov., gammaproteobacteria respectively isolated from coastal attached (fast) ice and surface seawater of the Antarctic.</title>
        <authorList>
            <person name="Li H.J."/>
            <person name="Zhang X.Y."/>
            <person name="Chen C.X."/>
            <person name="Zhang Y.J."/>
            <person name="Gao Z.M."/>
            <person name="Yu Y."/>
            <person name="Chen X.L."/>
            <person name="Chen B."/>
            <person name="Zhang Y.Z."/>
        </authorList>
    </citation>
    <scope>NUCLEOTIDE SEQUENCE [LARGE SCALE GENOMIC DNA]</scope>
    <source>
        <strain evidence="3 4">R06B22</strain>
    </source>
</reference>
<organism evidence="3 4">
    <name type="scientific">Zhongshania arctica</name>
    <dbReference type="NCBI Taxonomy" id="3238302"/>
    <lineage>
        <taxon>Bacteria</taxon>
        <taxon>Pseudomonadati</taxon>
        <taxon>Pseudomonadota</taxon>
        <taxon>Gammaproteobacteria</taxon>
        <taxon>Cellvibrionales</taxon>
        <taxon>Spongiibacteraceae</taxon>
        <taxon>Zhongshania</taxon>
    </lineage>
</organism>
<feature type="transmembrane region" description="Helical" evidence="1">
    <location>
        <begin position="12"/>
        <end position="31"/>
    </location>
</feature>
<keyword evidence="1" id="KW-0472">Membrane</keyword>
<feature type="transmembrane region" description="Helical" evidence="1">
    <location>
        <begin position="43"/>
        <end position="66"/>
    </location>
</feature>
<evidence type="ECO:0000313" key="3">
    <source>
        <dbReference type="EMBL" id="MEX1667195.1"/>
    </source>
</evidence>
<dbReference type="RefSeq" id="WP_368377306.1">
    <property type="nucleotide sequence ID" value="NZ_JBFRYB010000002.1"/>
</dbReference>
<dbReference type="Pfam" id="PF07885">
    <property type="entry name" value="Ion_trans_2"/>
    <property type="match status" value="1"/>
</dbReference>
<dbReference type="SUPFAM" id="SSF81324">
    <property type="entry name" value="Voltage-gated potassium channels"/>
    <property type="match status" value="1"/>
</dbReference>